<name>A0A8J5K611_HOMAM</name>
<gene>
    <name evidence="1" type="ORF">Hamer_G002435</name>
</gene>
<dbReference type="PANTHER" id="PTHR46113:SF1">
    <property type="entry name" value="PEPTIDASE M17 LEUCYL AMINOPEPTIDASE N-TERMINAL DOMAIN-CONTAINING PROTEIN"/>
    <property type="match status" value="1"/>
</dbReference>
<evidence type="ECO:0000313" key="1">
    <source>
        <dbReference type="EMBL" id="KAG7168401.1"/>
    </source>
</evidence>
<evidence type="ECO:0000313" key="2">
    <source>
        <dbReference type="Proteomes" id="UP000747542"/>
    </source>
</evidence>
<dbReference type="PANTHER" id="PTHR46113">
    <property type="entry name" value="SNAC DOMAIN-CONTAINING PROTEIN"/>
    <property type="match status" value="1"/>
</dbReference>
<protein>
    <submittedName>
        <fullName evidence="1">Uncharacterized protein</fullName>
    </submittedName>
</protein>
<proteinExistence type="predicted"/>
<organism evidence="1 2">
    <name type="scientific">Homarus americanus</name>
    <name type="common">American lobster</name>
    <dbReference type="NCBI Taxonomy" id="6706"/>
    <lineage>
        <taxon>Eukaryota</taxon>
        <taxon>Metazoa</taxon>
        <taxon>Ecdysozoa</taxon>
        <taxon>Arthropoda</taxon>
        <taxon>Crustacea</taxon>
        <taxon>Multicrustacea</taxon>
        <taxon>Malacostraca</taxon>
        <taxon>Eumalacostraca</taxon>
        <taxon>Eucarida</taxon>
        <taxon>Decapoda</taxon>
        <taxon>Pleocyemata</taxon>
        <taxon>Astacidea</taxon>
        <taxon>Nephropoidea</taxon>
        <taxon>Nephropidae</taxon>
        <taxon>Homarus</taxon>
    </lineage>
</organism>
<reference evidence="1" key="1">
    <citation type="journal article" date="2021" name="Sci. Adv.">
        <title>The American lobster genome reveals insights on longevity, neural, and immune adaptations.</title>
        <authorList>
            <person name="Polinski J.M."/>
            <person name="Zimin A.V."/>
            <person name="Clark K.F."/>
            <person name="Kohn A.B."/>
            <person name="Sadowski N."/>
            <person name="Timp W."/>
            <person name="Ptitsyn A."/>
            <person name="Khanna P."/>
            <person name="Romanova D.Y."/>
            <person name="Williams P."/>
            <person name="Greenwood S.J."/>
            <person name="Moroz L.L."/>
            <person name="Walt D.R."/>
            <person name="Bodnar A.G."/>
        </authorList>
    </citation>
    <scope>NUCLEOTIDE SEQUENCE</scope>
    <source>
        <strain evidence="1">GMGI-L3</strain>
    </source>
</reference>
<dbReference type="Proteomes" id="UP000747542">
    <property type="component" value="Unassembled WGS sequence"/>
</dbReference>
<comment type="caution">
    <text evidence="1">The sequence shown here is derived from an EMBL/GenBank/DDBJ whole genome shotgun (WGS) entry which is preliminary data.</text>
</comment>
<dbReference type="InterPro" id="IPR012337">
    <property type="entry name" value="RNaseH-like_sf"/>
</dbReference>
<accession>A0A8J5K611</accession>
<dbReference type="AlphaFoldDB" id="A0A8J5K611"/>
<dbReference type="EMBL" id="JAHLQT010020073">
    <property type="protein sequence ID" value="KAG7168401.1"/>
    <property type="molecule type" value="Genomic_DNA"/>
</dbReference>
<sequence>CLRKDISLLGAAALDRANTSDRQAFHIVAATAADRSTIRRASNRYRRDHTASVKQTVISSGAKTGIVVHWDGKLLPSLIGEESVERLSILISGKDVSSSVGNVQLFGVPHLSSGTGVAQANAVVDTLKDWNVDDQVVAMCFDTTAANTGHVRGACTLIEERLGRNLLYLPCRHHILEVVLRDVFKAVHGSSNGPDRFKKQWHQIKQLEFKTGETNGYITAVQKVIDYYMKALKQPQPRDDYIRLMELCVIFLGGTPPRGIRYGKLGPVHHARWMSKALYSLQIFMFQHQFQLTIKEKKLIQTMSLFVALRHLWYLSEESVALALFSDSVSYAEKREILESMKRKNEKKECPKKLEVTEEEIPSLELKNLASTNTNCFFQNTLLNSGFVSKDPSQWNDNPQFLQSREILQELQVVNDVAERAVKLIQDYNSSITKSEDQKQYLLQVVTTHRRQYPNIKKAN</sequence>
<feature type="non-terminal residue" evidence="1">
    <location>
        <position position="460"/>
    </location>
</feature>
<dbReference type="SUPFAM" id="SSF53098">
    <property type="entry name" value="Ribonuclease H-like"/>
    <property type="match status" value="1"/>
</dbReference>
<keyword evidence="2" id="KW-1185">Reference proteome</keyword>
<feature type="non-terminal residue" evidence="1">
    <location>
        <position position="1"/>
    </location>
</feature>